<gene>
    <name evidence="5" type="ORF">HNP25_004153</name>
</gene>
<comment type="pathway">
    <text evidence="1">Lipid metabolism.</text>
</comment>
<proteinExistence type="predicted"/>
<dbReference type="RefSeq" id="WP_184137336.1">
    <property type="nucleotide sequence ID" value="NZ_JACHKT010000046.1"/>
</dbReference>
<dbReference type="GO" id="GO:0006654">
    <property type="term" value="P:phosphatidic acid biosynthetic process"/>
    <property type="evidence" value="ECO:0007669"/>
    <property type="project" value="TreeGrafter"/>
</dbReference>
<reference evidence="5 6" key="1">
    <citation type="submission" date="2020-08" db="EMBL/GenBank/DDBJ databases">
        <title>Functional genomics of gut bacteria from endangered species of beetles.</title>
        <authorList>
            <person name="Carlos-Shanley C."/>
        </authorList>
    </citation>
    <scope>NUCLEOTIDE SEQUENCE [LARGE SCALE GENOMIC DNA]</scope>
    <source>
        <strain evidence="5 6">S00070</strain>
    </source>
</reference>
<dbReference type="AlphaFoldDB" id="A0A841EVN5"/>
<evidence type="ECO:0000259" key="4">
    <source>
        <dbReference type="SMART" id="SM00563"/>
    </source>
</evidence>
<dbReference type="Pfam" id="PF01553">
    <property type="entry name" value="Acyltransferase"/>
    <property type="match status" value="1"/>
</dbReference>
<feature type="domain" description="Phospholipid/glycerol acyltransferase" evidence="4">
    <location>
        <begin position="32"/>
        <end position="142"/>
    </location>
</feature>
<keyword evidence="6" id="KW-1185">Reference proteome</keyword>
<dbReference type="InterPro" id="IPR002123">
    <property type="entry name" value="Plipid/glycerol_acylTrfase"/>
</dbReference>
<evidence type="ECO:0000313" key="6">
    <source>
        <dbReference type="Proteomes" id="UP000524404"/>
    </source>
</evidence>
<dbReference type="SMART" id="SM00563">
    <property type="entry name" value="PlsC"/>
    <property type="match status" value="1"/>
</dbReference>
<accession>A0A841EVN5</accession>
<name>A0A841EVN5_9BACT</name>
<protein>
    <submittedName>
        <fullName evidence="5">1-acyl-sn-glycerol-3-phosphate acyltransferase</fullName>
    </submittedName>
</protein>
<dbReference type="PANTHER" id="PTHR10434">
    <property type="entry name" value="1-ACYL-SN-GLYCEROL-3-PHOSPHATE ACYLTRANSFERASE"/>
    <property type="match status" value="1"/>
</dbReference>
<evidence type="ECO:0000256" key="2">
    <source>
        <dbReference type="ARBA" id="ARBA00022679"/>
    </source>
</evidence>
<dbReference type="GO" id="GO:0003841">
    <property type="term" value="F:1-acylglycerol-3-phosphate O-acyltransferase activity"/>
    <property type="evidence" value="ECO:0007669"/>
    <property type="project" value="TreeGrafter"/>
</dbReference>
<evidence type="ECO:0000256" key="3">
    <source>
        <dbReference type="ARBA" id="ARBA00023315"/>
    </source>
</evidence>
<sequence length="191" mass="21778">MLKFIGKLILQFSGWKVIDNTPNGVKSYPRAVIIAAPHTSNWDYFFCMAAIYSVELPIRYLAKDSLFKFPLGILMRALGGIPVNRKQKNNLVDEMAKLISDSNKNIHLIVPAEGTRSYTSEWKSGFYHIAVKAQVPIVLGFLDFKKKEAGFLEVFYPTGNYATDLVEIQRYYLNITPKYPSLFSLKDQKID</sequence>
<keyword evidence="2 5" id="KW-0808">Transferase</keyword>
<organism evidence="5 6">
    <name type="scientific">Arcicella rosea</name>
    <dbReference type="NCBI Taxonomy" id="502909"/>
    <lineage>
        <taxon>Bacteria</taxon>
        <taxon>Pseudomonadati</taxon>
        <taxon>Bacteroidota</taxon>
        <taxon>Cytophagia</taxon>
        <taxon>Cytophagales</taxon>
        <taxon>Flectobacillaceae</taxon>
        <taxon>Arcicella</taxon>
    </lineage>
</organism>
<evidence type="ECO:0000313" key="5">
    <source>
        <dbReference type="EMBL" id="MBB6005479.1"/>
    </source>
</evidence>
<comment type="caution">
    <text evidence="5">The sequence shown here is derived from an EMBL/GenBank/DDBJ whole genome shotgun (WGS) entry which is preliminary data.</text>
</comment>
<keyword evidence="3 5" id="KW-0012">Acyltransferase</keyword>
<evidence type="ECO:0000256" key="1">
    <source>
        <dbReference type="ARBA" id="ARBA00005189"/>
    </source>
</evidence>
<dbReference type="SUPFAM" id="SSF69593">
    <property type="entry name" value="Glycerol-3-phosphate (1)-acyltransferase"/>
    <property type="match status" value="1"/>
</dbReference>
<dbReference type="Proteomes" id="UP000524404">
    <property type="component" value="Unassembled WGS sequence"/>
</dbReference>
<dbReference type="PANTHER" id="PTHR10434:SF9">
    <property type="entry name" value="PHOSPHOLIPID_GLYCEROL ACYLTRANSFERASE DOMAIN-CONTAINING PROTEIN"/>
    <property type="match status" value="1"/>
</dbReference>
<dbReference type="EMBL" id="JACHKT010000046">
    <property type="protein sequence ID" value="MBB6005479.1"/>
    <property type="molecule type" value="Genomic_DNA"/>
</dbReference>